<gene>
    <name evidence="2" type="ORF">IAR55_001619</name>
</gene>
<reference evidence="2 3" key="1">
    <citation type="journal article" date="2024" name="bioRxiv">
        <title>Comparative genomics of Cryptococcus and Kwoniella reveals pathogenesis evolution and contrasting karyotype dynamics via intercentromeric recombination or chromosome fusion.</title>
        <authorList>
            <person name="Coelho M.A."/>
            <person name="David-Palma M."/>
            <person name="Shea T."/>
            <person name="Bowers K."/>
            <person name="McGinley-Smith S."/>
            <person name="Mohammad A.W."/>
            <person name="Gnirke A."/>
            <person name="Yurkov A.M."/>
            <person name="Nowrousian M."/>
            <person name="Sun S."/>
            <person name="Cuomo C.A."/>
            <person name="Heitman J."/>
        </authorList>
    </citation>
    <scope>NUCLEOTIDE SEQUENCE [LARGE SCALE GENOMIC DNA]</scope>
    <source>
        <strain evidence="2 3">CBS 13917</strain>
    </source>
</reference>
<evidence type="ECO:0000313" key="3">
    <source>
        <dbReference type="Proteomes" id="UP001388673"/>
    </source>
</evidence>
<dbReference type="RefSeq" id="XP_066804667.1">
    <property type="nucleotide sequence ID" value="XM_066944744.1"/>
</dbReference>
<name>A0AAW0Z2P0_9TREE</name>
<dbReference type="SUPFAM" id="SSF82199">
    <property type="entry name" value="SET domain"/>
    <property type="match status" value="1"/>
</dbReference>
<dbReference type="PROSITE" id="PS50280">
    <property type="entry name" value="SET"/>
    <property type="match status" value="1"/>
</dbReference>
<keyword evidence="3" id="KW-1185">Reference proteome</keyword>
<dbReference type="InterPro" id="IPR001214">
    <property type="entry name" value="SET_dom"/>
</dbReference>
<sequence>MAPGRFNDTPPPSHWPSEIIYLTKPRLSARFPPSLTPLLLPSSSTTVTTFAPRPFKHPSHLTIKRVVDKSHPAFGQFGLFANKKIKDDELVIPYLGVLHVTLAPVDDDDATSTVATEEDEHSSSDYDISLLRMSASDPRNPFGADGEKGGRHISIGVDAAQMGNAARFINDYRGVRPSGPNSEFRMGRGEGGEARMEIWTLKGKGGVGKGEEILVSYGKAWWGARKG</sequence>
<feature type="domain" description="SET" evidence="1">
    <location>
        <begin position="59"/>
        <end position="218"/>
    </location>
</feature>
<dbReference type="Gene3D" id="2.170.270.10">
    <property type="entry name" value="SET domain"/>
    <property type="match status" value="1"/>
</dbReference>
<dbReference type="EMBL" id="JBCAWK010000003">
    <property type="protein sequence ID" value="KAK8864371.1"/>
    <property type="molecule type" value="Genomic_DNA"/>
</dbReference>
<protein>
    <recommendedName>
        <fullName evidence="1">SET domain-containing protein</fullName>
    </recommendedName>
</protein>
<dbReference type="KEGG" id="kne:92178878"/>
<evidence type="ECO:0000259" key="1">
    <source>
        <dbReference type="PROSITE" id="PS50280"/>
    </source>
</evidence>
<proteinExistence type="predicted"/>
<dbReference type="AlphaFoldDB" id="A0AAW0Z2P0"/>
<dbReference type="Proteomes" id="UP001388673">
    <property type="component" value="Unassembled WGS sequence"/>
</dbReference>
<organism evidence="2 3">
    <name type="scientific">Kwoniella newhampshirensis</name>
    <dbReference type="NCBI Taxonomy" id="1651941"/>
    <lineage>
        <taxon>Eukaryota</taxon>
        <taxon>Fungi</taxon>
        <taxon>Dikarya</taxon>
        <taxon>Basidiomycota</taxon>
        <taxon>Agaricomycotina</taxon>
        <taxon>Tremellomycetes</taxon>
        <taxon>Tremellales</taxon>
        <taxon>Cryptococcaceae</taxon>
        <taxon>Kwoniella</taxon>
    </lineage>
</organism>
<comment type="caution">
    <text evidence="2">The sequence shown here is derived from an EMBL/GenBank/DDBJ whole genome shotgun (WGS) entry which is preliminary data.</text>
</comment>
<dbReference type="Pfam" id="PF00856">
    <property type="entry name" value="SET"/>
    <property type="match status" value="1"/>
</dbReference>
<accession>A0AAW0Z2P0</accession>
<evidence type="ECO:0000313" key="2">
    <source>
        <dbReference type="EMBL" id="KAK8864371.1"/>
    </source>
</evidence>
<dbReference type="GeneID" id="92178878"/>
<dbReference type="InterPro" id="IPR046341">
    <property type="entry name" value="SET_dom_sf"/>
</dbReference>